<dbReference type="InterPro" id="IPR005835">
    <property type="entry name" value="NTP_transferase_dom"/>
</dbReference>
<evidence type="ECO:0000313" key="3">
    <source>
        <dbReference type="EMBL" id="MFC0524555.1"/>
    </source>
</evidence>
<gene>
    <name evidence="3" type="ORF">ACFFGV_13345</name>
</gene>
<dbReference type="Proteomes" id="UP001589836">
    <property type="component" value="Unassembled WGS sequence"/>
</dbReference>
<name>A0ABV6LQ62_9BACI</name>
<comment type="caution">
    <text evidence="3">The sequence shown here is derived from an EMBL/GenBank/DDBJ whole genome shotgun (WGS) entry which is preliminary data.</text>
</comment>
<dbReference type="InterPro" id="IPR051161">
    <property type="entry name" value="Mannose-6P_isomerase_type2"/>
</dbReference>
<protein>
    <submittedName>
        <fullName evidence="3">Mannose-1-phosphate guanylyltransferase</fullName>
    </submittedName>
</protein>
<feature type="domain" description="Nucleotidyl transferase" evidence="1">
    <location>
        <begin position="3"/>
        <end position="272"/>
    </location>
</feature>
<dbReference type="InterPro" id="IPR054566">
    <property type="entry name" value="ManC/GMP-like_b-helix"/>
</dbReference>
<dbReference type="PANTHER" id="PTHR46390:SF1">
    <property type="entry name" value="MANNOSE-1-PHOSPHATE GUANYLYLTRANSFERASE"/>
    <property type="match status" value="1"/>
</dbReference>
<keyword evidence="4" id="KW-1185">Reference proteome</keyword>
<dbReference type="EMBL" id="JBHLTP010000011">
    <property type="protein sequence ID" value="MFC0524555.1"/>
    <property type="molecule type" value="Genomic_DNA"/>
</dbReference>
<dbReference type="PANTHER" id="PTHR46390">
    <property type="entry name" value="MANNOSE-1-PHOSPHATE GUANYLYLTRANSFERASE"/>
    <property type="match status" value="1"/>
</dbReference>
<dbReference type="Gene3D" id="3.90.550.10">
    <property type="entry name" value="Spore Coat Polysaccharide Biosynthesis Protein SpsA, Chain A"/>
    <property type="match status" value="1"/>
</dbReference>
<accession>A0ABV6LQ62</accession>
<proteinExistence type="predicted"/>
<organism evidence="3 4">
    <name type="scientific">Pontibacillus salicampi</name>
    <dbReference type="NCBI Taxonomy" id="1449801"/>
    <lineage>
        <taxon>Bacteria</taxon>
        <taxon>Bacillati</taxon>
        <taxon>Bacillota</taxon>
        <taxon>Bacilli</taxon>
        <taxon>Bacillales</taxon>
        <taxon>Bacillaceae</taxon>
        <taxon>Pontibacillus</taxon>
    </lineage>
</organism>
<sequence length="336" mass="38352">MKIVIMAGGKGTRFWPLSNEEKPKQFRNIYSSKSMLQETYTRFRAWVPAEKIFVLTKADYIPIIQEQLPELMLDQIIVEPAQRDTAACVCLTALYFQEREDDEPLVFSPSDQYISDAEELKEVLQASNSLAYQDKAIVTLGLKPTRPETQYGYMITSDRLNGSPAYQVDCFVEKPSFERALELCVMENVFWNSGIFVMKPSTILYYMAKFEEEMLYTIMDYINGDKESYLTLNKISVDYAIVEKADIIYMIPAYFQWDDVGSWSSLDRTFTNDQTGNIVLGNVHSDGVKNCIIHSDQKAVVIGVEDLIIVSTESGLLICNKSEEGKIKNIIGEHFK</sequence>
<feature type="domain" description="MannoseP isomerase/GMP-like beta-helix" evidence="2">
    <location>
        <begin position="289"/>
        <end position="332"/>
    </location>
</feature>
<dbReference type="InterPro" id="IPR049577">
    <property type="entry name" value="GMPP_N"/>
</dbReference>
<dbReference type="Pfam" id="PF22640">
    <property type="entry name" value="ManC_GMP_beta-helix"/>
    <property type="match status" value="1"/>
</dbReference>
<dbReference type="GO" id="GO:0016779">
    <property type="term" value="F:nucleotidyltransferase activity"/>
    <property type="evidence" value="ECO:0007669"/>
    <property type="project" value="UniProtKB-KW"/>
</dbReference>
<dbReference type="SUPFAM" id="SSF53448">
    <property type="entry name" value="Nucleotide-diphospho-sugar transferases"/>
    <property type="match status" value="1"/>
</dbReference>
<keyword evidence="3" id="KW-0548">Nucleotidyltransferase</keyword>
<keyword evidence="3" id="KW-0808">Transferase</keyword>
<evidence type="ECO:0000259" key="1">
    <source>
        <dbReference type="Pfam" id="PF00483"/>
    </source>
</evidence>
<reference evidence="3 4" key="1">
    <citation type="submission" date="2024-09" db="EMBL/GenBank/DDBJ databases">
        <authorList>
            <person name="Sun Q."/>
            <person name="Mori K."/>
        </authorList>
    </citation>
    <scope>NUCLEOTIDE SEQUENCE [LARGE SCALE GENOMIC DNA]</scope>
    <source>
        <strain evidence="3 4">NCAIM B.02529</strain>
    </source>
</reference>
<dbReference type="SUPFAM" id="SSF159283">
    <property type="entry name" value="Guanosine diphospho-D-mannose pyrophosphorylase/mannose-6-phosphate isomerase linker domain"/>
    <property type="match status" value="1"/>
</dbReference>
<dbReference type="CDD" id="cd02509">
    <property type="entry name" value="GDP-M1P_Guanylyltransferase"/>
    <property type="match status" value="1"/>
</dbReference>
<dbReference type="InterPro" id="IPR029044">
    <property type="entry name" value="Nucleotide-diphossugar_trans"/>
</dbReference>
<evidence type="ECO:0000313" key="4">
    <source>
        <dbReference type="Proteomes" id="UP001589836"/>
    </source>
</evidence>
<evidence type="ECO:0000259" key="2">
    <source>
        <dbReference type="Pfam" id="PF22640"/>
    </source>
</evidence>
<dbReference type="Pfam" id="PF00483">
    <property type="entry name" value="NTP_transferase"/>
    <property type="match status" value="1"/>
</dbReference>
<dbReference type="RefSeq" id="WP_377348638.1">
    <property type="nucleotide sequence ID" value="NZ_JBHLTP010000011.1"/>
</dbReference>